<dbReference type="Gene3D" id="1.10.3290.10">
    <property type="entry name" value="Fido-like domain"/>
    <property type="match status" value="1"/>
</dbReference>
<dbReference type="InterPro" id="IPR036388">
    <property type="entry name" value="WH-like_DNA-bd_sf"/>
</dbReference>
<keyword evidence="1" id="KW-0067">ATP-binding</keyword>
<feature type="site" description="Important for autoinhibition of adenylyltransferase activity" evidence="2">
    <location>
        <position position="153"/>
    </location>
</feature>
<dbReference type="SUPFAM" id="SSF140931">
    <property type="entry name" value="Fic-like"/>
    <property type="match status" value="1"/>
</dbReference>
<organism evidence="4 5">
    <name type="scientific">Candidatus Magasanikbacteria bacterium GW2011_GWC2_41_17</name>
    <dbReference type="NCBI Taxonomy" id="1619048"/>
    <lineage>
        <taxon>Bacteria</taxon>
        <taxon>Candidatus Magasanikiibacteriota</taxon>
    </lineage>
</organism>
<dbReference type="PROSITE" id="PS51459">
    <property type="entry name" value="FIDO"/>
    <property type="match status" value="1"/>
</dbReference>
<comment type="caution">
    <text evidence="4">The sequence shown here is derived from an EMBL/GenBank/DDBJ whole genome shotgun (WGS) entry which is preliminary data.</text>
</comment>
<accession>A0A0G0YFT4</accession>
<feature type="domain" description="Fido" evidence="3">
    <location>
        <begin position="203"/>
        <end position="336"/>
    </location>
</feature>
<evidence type="ECO:0000259" key="3">
    <source>
        <dbReference type="PROSITE" id="PS51459"/>
    </source>
</evidence>
<evidence type="ECO:0000256" key="1">
    <source>
        <dbReference type="PIRSR" id="PIRSR640198-2"/>
    </source>
</evidence>
<dbReference type="AlphaFoldDB" id="A0A0G0YFT4"/>
<dbReference type="PANTHER" id="PTHR13504:SF38">
    <property type="entry name" value="FIDO DOMAIN-CONTAINING PROTEIN"/>
    <property type="match status" value="1"/>
</dbReference>
<dbReference type="EMBL" id="LCAV01000009">
    <property type="protein sequence ID" value="KKR99172.1"/>
    <property type="molecule type" value="Genomic_DNA"/>
</dbReference>
<reference evidence="4 5" key="1">
    <citation type="journal article" date="2015" name="Nature">
        <title>rRNA introns, odd ribosomes, and small enigmatic genomes across a large radiation of phyla.</title>
        <authorList>
            <person name="Brown C.T."/>
            <person name="Hug L.A."/>
            <person name="Thomas B.C."/>
            <person name="Sharon I."/>
            <person name="Castelle C.J."/>
            <person name="Singh A."/>
            <person name="Wilkins M.J."/>
            <person name="Williams K.H."/>
            <person name="Banfield J.F."/>
        </authorList>
    </citation>
    <scope>NUCLEOTIDE SEQUENCE [LARGE SCALE GENOMIC DNA]</scope>
</reference>
<dbReference type="InterPro" id="IPR040198">
    <property type="entry name" value="Fido_containing"/>
</dbReference>
<dbReference type="PANTHER" id="PTHR13504">
    <property type="entry name" value="FIDO DOMAIN-CONTAINING PROTEIN DDB_G0283145"/>
    <property type="match status" value="1"/>
</dbReference>
<evidence type="ECO:0000256" key="2">
    <source>
        <dbReference type="PIRSR" id="PIRSR640198-3"/>
    </source>
</evidence>
<dbReference type="GO" id="GO:0005524">
    <property type="term" value="F:ATP binding"/>
    <property type="evidence" value="ECO:0007669"/>
    <property type="project" value="UniProtKB-KW"/>
</dbReference>
<dbReference type="STRING" id="1619048.UU49_C0009G0009"/>
<dbReference type="InterPro" id="IPR036597">
    <property type="entry name" value="Fido-like_dom_sf"/>
</dbReference>
<evidence type="ECO:0000313" key="4">
    <source>
        <dbReference type="EMBL" id="KKR99172.1"/>
    </source>
</evidence>
<dbReference type="Proteomes" id="UP000034108">
    <property type="component" value="Unassembled WGS sequence"/>
</dbReference>
<dbReference type="Gene3D" id="1.10.10.10">
    <property type="entry name" value="Winged helix-like DNA-binding domain superfamily/Winged helix DNA-binding domain"/>
    <property type="match status" value="1"/>
</dbReference>
<feature type="binding site" evidence="1">
    <location>
        <begin position="282"/>
        <end position="289"/>
    </location>
    <ligand>
        <name>ATP</name>
        <dbReference type="ChEBI" id="CHEBI:30616"/>
    </ligand>
</feature>
<protein>
    <submittedName>
        <fullName evidence="4">Fic family protein</fullName>
    </submittedName>
</protein>
<keyword evidence="1" id="KW-0547">Nucleotide-binding</keyword>
<name>A0A0G0YFT4_9BACT</name>
<sequence>MLTQRQNAILEFLQKSKQAPQSAILAFIVTKFDAISKPTILRDIGVLLTAGLIEKIGRGRGVIYAPKNKNPFLFHFDPESYFKISQDQREIKKMFNWDIFDYPTNFFTISEIKRLKSANTEYLKKRAKMDRTSLHKEFERLTIELAWKSSHLEGNTYSLLETETLIKEAQEAAGHTKEEAIMILNHKRALDYILESAKQFKILKATHVRAVHSLLIKDLGIPDDFRKIIVRITGTNYQPLDNKFQIEDAVKKIVELINKEENPAAKALLATALISYVQPFVDGNKRTSRLMANAILLAHNWCPLSLRSMDETAYKKAVLLFYEQNSLELLKQLFIEQFEFAVNNYFG</sequence>
<gene>
    <name evidence="4" type="ORF">UU49_C0009G0009</name>
</gene>
<dbReference type="InterPro" id="IPR003812">
    <property type="entry name" value="Fido"/>
</dbReference>
<proteinExistence type="predicted"/>
<dbReference type="Pfam" id="PF02661">
    <property type="entry name" value="Fic"/>
    <property type="match status" value="1"/>
</dbReference>
<evidence type="ECO:0000313" key="5">
    <source>
        <dbReference type="Proteomes" id="UP000034108"/>
    </source>
</evidence>